<feature type="domain" description="Inositol-tetrakisphosphate 1-kinase N-terminal" evidence="10">
    <location>
        <begin position="255"/>
        <end position="364"/>
    </location>
</feature>
<keyword evidence="7" id="KW-0067">ATP-binding</keyword>
<comment type="cofactor">
    <cofactor evidence="1">
        <name>Mg(2+)</name>
        <dbReference type="ChEBI" id="CHEBI:18420"/>
    </cofactor>
</comment>
<protein>
    <submittedName>
        <fullName evidence="11">Uncharacterized protein</fullName>
    </submittedName>
</protein>
<keyword evidence="4" id="KW-0479">Metal-binding</keyword>
<evidence type="ECO:0000256" key="5">
    <source>
        <dbReference type="ARBA" id="ARBA00022741"/>
    </source>
</evidence>
<dbReference type="GO" id="GO:0052726">
    <property type="term" value="F:inositol-1,3,4-trisphosphate 5-kinase activity"/>
    <property type="evidence" value="ECO:0007669"/>
    <property type="project" value="InterPro"/>
</dbReference>
<dbReference type="InterPro" id="IPR041429">
    <property type="entry name" value="ITPK1_N"/>
</dbReference>
<evidence type="ECO:0000259" key="10">
    <source>
        <dbReference type="Pfam" id="PF17927"/>
    </source>
</evidence>
<dbReference type="PANTHER" id="PTHR14217:SF1">
    <property type="entry name" value="INOSITOL-TETRAKISPHOSPHATE 1-KINASE"/>
    <property type="match status" value="1"/>
</dbReference>
<keyword evidence="6" id="KW-0418">Kinase</keyword>
<dbReference type="InterPro" id="IPR040464">
    <property type="entry name" value="InsP(3)kin_ATP-grasp"/>
</dbReference>
<evidence type="ECO:0000256" key="1">
    <source>
        <dbReference type="ARBA" id="ARBA00001946"/>
    </source>
</evidence>
<dbReference type="Pfam" id="PF17927">
    <property type="entry name" value="Ins134_P3_kin_N"/>
    <property type="match status" value="1"/>
</dbReference>
<evidence type="ECO:0000259" key="9">
    <source>
        <dbReference type="Pfam" id="PF05770"/>
    </source>
</evidence>
<evidence type="ECO:0000256" key="8">
    <source>
        <dbReference type="ARBA" id="ARBA00022842"/>
    </source>
</evidence>
<evidence type="ECO:0000256" key="7">
    <source>
        <dbReference type="ARBA" id="ARBA00022840"/>
    </source>
</evidence>
<dbReference type="Gene3D" id="3.30.470.20">
    <property type="entry name" value="ATP-grasp fold, B domain"/>
    <property type="match status" value="1"/>
</dbReference>
<gene>
    <name evidence="11" type="ORF">PINE0816_LOCUS21471</name>
</gene>
<dbReference type="InterPro" id="IPR008656">
    <property type="entry name" value="Inositol_tetrakis-P_1-kinase"/>
</dbReference>
<feature type="domain" description="Inositol 1,3,4-trisphosphate 5/6-kinase ATP-grasp" evidence="9">
    <location>
        <begin position="434"/>
        <end position="514"/>
    </location>
</feature>
<dbReference type="PANTHER" id="PTHR14217">
    <property type="entry name" value="INOSITOL-TETRAKISPHOSPHATE 1-KINASE"/>
    <property type="match status" value="1"/>
</dbReference>
<sequence>MMVESEACSSRLERQSQVFARLPNKIGDESDHSCLESNSFVELQNSIVSVPSIIPAYSSNSRHLNIQLDLETLGARTDAISQVTHCSPHKQLQQPRCVEVANPLFERPILVGYAFGPKKMKTMGIIMAEATKALTKLKIPDIVEKYSTHLIEDKGTPAPGNLISSASSTAAVSLSSSEPSLSSTVKSFNQTPLTAAALENNAAAYNDSHSVLSHFKGGNWMTNSWSTMSSSTLNSSFKSKKRSFDTGCCLSMDVSHTLSVSFVPIDLDHPLEEQHGGNFDVILHKLTEDILLCSSDSFQVPKIAVASKHDNIQRKDDWNDAIASTNKNTTNNATSAKKLAQTRINRLGDYNETHPSCSLVDHPKNVQVLLSRAEISHTLSRCLVGVTTLSGISVRAPPFLVCYDNIKGQKETLTKSFNNETSSGSYWSSSDECCLIDRVDATRFTFPLIVKPLPAAGTVESHKMGIALNRFALNKVKTPCILQEYSNHDGKLFKVYVLGDDVFVFKRLSLPNLPVGERCIVGSGGSDSGGYVEFDSQKPYPSLADFGVEHTILSKRNGLPVPHQDNDNNRKKRIIPIDSCSSSSPDHPLCNKMFRVTPDEIRPIATVIREAFGLSMFGFDVLVTRKKDQHKHGNLKEMLVVDVNYFPSYKEVHNFPFLLAQYLTKCALSSRTSGLQIK</sequence>
<comment type="similarity">
    <text evidence="2">Belongs to the ITPK1 family.</text>
</comment>
<name>A0A7S0CL15_9STRA</name>
<dbReference type="Pfam" id="PF05770">
    <property type="entry name" value="Ins134_P3_kin"/>
    <property type="match status" value="2"/>
</dbReference>
<feature type="domain" description="Inositol 1,3,4-trisphosphate 5/6-kinase ATP-grasp" evidence="9">
    <location>
        <begin position="593"/>
        <end position="664"/>
    </location>
</feature>
<organism evidence="11">
    <name type="scientific">Proboscia inermis</name>
    <dbReference type="NCBI Taxonomy" id="420281"/>
    <lineage>
        <taxon>Eukaryota</taxon>
        <taxon>Sar</taxon>
        <taxon>Stramenopiles</taxon>
        <taxon>Ochrophyta</taxon>
        <taxon>Bacillariophyta</taxon>
        <taxon>Coscinodiscophyceae</taxon>
        <taxon>Rhizosoleniophycidae</taxon>
        <taxon>Rhizosoleniales</taxon>
        <taxon>Rhizosoleniaceae</taxon>
        <taxon>Proboscia</taxon>
    </lineage>
</organism>
<dbReference type="GO" id="GO:0052725">
    <property type="term" value="F:inositol-1,3,4-trisphosphate 6-kinase activity"/>
    <property type="evidence" value="ECO:0007669"/>
    <property type="project" value="InterPro"/>
</dbReference>
<evidence type="ECO:0000256" key="4">
    <source>
        <dbReference type="ARBA" id="ARBA00022723"/>
    </source>
</evidence>
<evidence type="ECO:0000256" key="6">
    <source>
        <dbReference type="ARBA" id="ARBA00022777"/>
    </source>
</evidence>
<keyword evidence="8" id="KW-0460">Magnesium</keyword>
<dbReference type="GO" id="GO:0000287">
    <property type="term" value="F:magnesium ion binding"/>
    <property type="evidence" value="ECO:0007669"/>
    <property type="project" value="InterPro"/>
</dbReference>
<evidence type="ECO:0000256" key="2">
    <source>
        <dbReference type="ARBA" id="ARBA00009601"/>
    </source>
</evidence>
<dbReference type="GO" id="GO:0005524">
    <property type="term" value="F:ATP binding"/>
    <property type="evidence" value="ECO:0007669"/>
    <property type="project" value="UniProtKB-KW"/>
</dbReference>
<dbReference type="Gene3D" id="3.40.50.11370">
    <property type="match status" value="1"/>
</dbReference>
<dbReference type="GO" id="GO:0047325">
    <property type="term" value="F:inositol-3,4,5,6-tetrakisphosphate 1-kinase activity"/>
    <property type="evidence" value="ECO:0007669"/>
    <property type="project" value="InterPro"/>
</dbReference>
<dbReference type="EMBL" id="HBEL01046164">
    <property type="protein sequence ID" value="CAD8425311.1"/>
    <property type="molecule type" value="Transcribed_RNA"/>
</dbReference>
<dbReference type="AlphaFoldDB" id="A0A7S0CL15"/>
<dbReference type="GO" id="GO:0032957">
    <property type="term" value="P:inositol trisphosphate metabolic process"/>
    <property type="evidence" value="ECO:0007669"/>
    <property type="project" value="InterPro"/>
</dbReference>
<dbReference type="SUPFAM" id="SSF56059">
    <property type="entry name" value="Glutathione synthetase ATP-binding domain-like"/>
    <property type="match status" value="1"/>
</dbReference>
<evidence type="ECO:0000313" key="11">
    <source>
        <dbReference type="EMBL" id="CAD8425311.1"/>
    </source>
</evidence>
<reference evidence="11" key="1">
    <citation type="submission" date="2021-01" db="EMBL/GenBank/DDBJ databases">
        <authorList>
            <person name="Corre E."/>
            <person name="Pelletier E."/>
            <person name="Niang G."/>
            <person name="Scheremetjew M."/>
            <person name="Finn R."/>
            <person name="Kale V."/>
            <person name="Holt S."/>
            <person name="Cochrane G."/>
            <person name="Meng A."/>
            <person name="Brown T."/>
            <person name="Cohen L."/>
        </authorList>
    </citation>
    <scope>NUCLEOTIDE SEQUENCE</scope>
    <source>
        <strain evidence="11">CCAP1064/1</strain>
    </source>
</reference>
<dbReference type="GO" id="GO:0005737">
    <property type="term" value="C:cytoplasm"/>
    <property type="evidence" value="ECO:0007669"/>
    <property type="project" value="TreeGrafter"/>
</dbReference>
<evidence type="ECO:0000256" key="3">
    <source>
        <dbReference type="ARBA" id="ARBA00022679"/>
    </source>
</evidence>
<accession>A0A7S0CL15</accession>
<keyword evidence="3" id="KW-0808">Transferase</keyword>
<keyword evidence="5" id="KW-0547">Nucleotide-binding</keyword>
<proteinExistence type="inferred from homology"/>